<feature type="transmembrane region" description="Helical" evidence="1">
    <location>
        <begin position="94"/>
        <end position="119"/>
    </location>
</feature>
<dbReference type="Proteomes" id="UP000635606">
    <property type="component" value="Unassembled WGS sequence"/>
</dbReference>
<reference evidence="2" key="1">
    <citation type="submission" date="2021-01" db="EMBL/GenBank/DDBJ databases">
        <title>Whole genome shotgun sequence of Virgisporangium ochraceum NBRC 16418.</title>
        <authorList>
            <person name="Komaki H."/>
            <person name="Tamura T."/>
        </authorList>
    </citation>
    <scope>NUCLEOTIDE SEQUENCE</scope>
    <source>
        <strain evidence="2">NBRC 16418</strain>
    </source>
</reference>
<name>A0A8J4E9S2_9ACTN</name>
<dbReference type="RefSeq" id="WP_239160043.1">
    <property type="nucleotide sequence ID" value="NZ_BOPH01000020.1"/>
</dbReference>
<comment type="caution">
    <text evidence="2">The sequence shown here is derived from an EMBL/GenBank/DDBJ whole genome shotgun (WGS) entry which is preliminary data.</text>
</comment>
<keyword evidence="1" id="KW-1133">Transmembrane helix</keyword>
<protein>
    <submittedName>
        <fullName evidence="2">Uncharacterized protein</fullName>
    </submittedName>
</protein>
<organism evidence="2 3">
    <name type="scientific">Virgisporangium ochraceum</name>
    <dbReference type="NCBI Taxonomy" id="65505"/>
    <lineage>
        <taxon>Bacteria</taxon>
        <taxon>Bacillati</taxon>
        <taxon>Actinomycetota</taxon>
        <taxon>Actinomycetes</taxon>
        <taxon>Micromonosporales</taxon>
        <taxon>Micromonosporaceae</taxon>
        <taxon>Virgisporangium</taxon>
    </lineage>
</organism>
<gene>
    <name evidence="2" type="ORF">Voc01_016610</name>
</gene>
<evidence type="ECO:0000313" key="3">
    <source>
        <dbReference type="Proteomes" id="UP000635606"/>
    </source>
</evidence>
<keyword evidence="1" id="KW-0812">Transmembrane</keyword>
<proteinExistence type="predicted"/>
<keyword evidence="1" id="KW-0472">Membrane</keyword>
<evidence type="ECO:0000313" key="2">
    <source>
        <dbReference type="EMBL" id="GIJ66744.1"/>
    </source>
</evidence>
<evidence type="ECO:0000256" key="1">
    <source>
        <dbReference type="SAM" id="Phobius"/>
    </source>
</evidence>
<dbReference type="AlphaFoldDB" id="A0A8J4E9S2"/>
<keyword evidence="3" id="KW-1185">Reference proteome</keyword>
<sequence>MTSSPRWAVRAAHLVPLALVPSALWRIAQGLGVPVGFSGQLAEDFAAPGWITPYVIVLSLVAEGVALLTLGLVRPWGERFPGWLPVLGGRTVPVLAAVVPAALGAAAVTAATVTGAVLWNGPENNGNPDAPQGFAGLVMTVCYAPMLLWGPLLAAVTVAYYRRRRLTTM</sequence>
<feature type="transmembrane region" description="Helical" evidence="1">
    <location>
        <begin position="134"/>
        <end position="161"/>
    </location>
</feature>
<dbReference type="EMBL" id="BOPH01000020">
    <property type="protein sequence ID" value="GIJ66744.1"/>
    <property type="molecule type" value="Genomic_DNA"/>
</dbReference>
<accession>A0A8J4E9S2</accession>
<feature type="transmembrane region" description="Helical" evidence="1">
    <location>
        <begin position="54"/>
        <end position="73"/>
    </location>
</feature>